<reference evidence="2" key="1">
    <citation type="submission" date="2023-01" db="EMBL/GenBank/DDBJ databases">
        <title>The chitinases involved in constricting ring structure development in the nematode-trapping fungus Drechslerella dactyloides.</title>
        <authorList>
            <person name="Wang R."/>
            <person name="Zhang L."/>
            <person name="Tang P."/>
            <person name="Li S."/>
            <person name="Liang L."/>
        </authorList>
    </citation>
    <scope>NUCLEOTIDE SEQUENCE</scope>
    <source>
        <strain evidence="2">YMF1.00031</strain>
    </source>
</reference>
<accession>A0AAD6J833</accession>
<keyword evidence="3" id="KW-1185">Reference proteome</keyword>
<evidence type="ECO:0000313" key="2">
    <source>
        <dbReference type="EMBL" id="KAJ6264526.1"/>
    </source>
</evidence>
<organism evidence="2 3">
    <name type="scientific">Drechslerella dactyloides</name>
    <name type="common">Nematode-trapping fungus</name>
    <name type="synonym">Arthrobotrys dactyloides</name>
    <dbReference type="NCBI Taxonomy" id="74499"/>
    <lineage>
        <taxon>Eukaryota</taxon>
        <taxon>Fungi</taxon>
        <taxon>Dikarya</taxon>
        <taxon>Ascomycota</taxon>
        <taxon>Pezizomycotina</taxon>
        <taxon>Orbiliomycetes</taxon>
        <taxon>Orbiliales</taxon>
        <taxon>Orbiliaceae</taxon>
        <taxon>Drechslerella</taxon>
    </lineage>
</organism>
<feature type="compositionally biased region" description="Polar residues" evidence="1">
    <location>
        <begin position="226"/>
        <end position="235"/>
    </location>
</feature>
<gene>
    <name evidence="2" type="ORF">Dda_0673</name>
</gene>
<feature type="region of interest" description="Disordered" evidence="1">
    <location>
        <begin position="351"/>
        <end position="371"/>
    </location>
</feature>
<dbReference type="Proteomes" id="UP001221413">
    <property type="component" value="Unassembled WGS sequence"/>
</dbReference>
<name>A0AAD6J833_DREDA</name>
<dbReference type="AlphaFoldDB" id="A0AAD6J833"/>
<proteinExistence type="predicted"/>
<comment type="caution">
    <text evidence="2">The sequence shown here is derived from an EMBL/GenBank/DDBJ whole genome shotgun (WGS) entry which is preliminary data.</text>
</comment>
<sequence length="977" mass="104422">MTAFHISQPAVGNFPAGSVAATTEVTMRPYLGPDDVRRDIYAIDPSETTCTAFGGSPIWLLDQLPSEYEFQSRFRLRAPATDLGGMPGEEFMTESLTPTDRFTYFQYSKQYIGKETWDRWVPSELFLTRDDGDLGGLPEDIGPDNPIQPGDYLTPDGPSWFGEISVTPNAFDRAPGAFGTNPGDPTEYILGITPSAQDIAFMSSRSIVRLQIGTILDPLPAPRLSGTPTQNQPQPIISPVVDPNNPRPSPNALPPGRQEIDLSAFPEFAPRIYYNPRSRSGVSFIPEFGFGQISPEDDPFAEFDSPLMENIRPRARANGGMADNYEEHKEEIPMLPALPYAWQRQNMPWYQLPADSDDDELDQPPSRENGARRSLEAAMRAPDFLPMVNYAIGNAPGGVNPGLQSQVMVEQESEASVHDGDTDDLDTYYSSESDRGVDEDETRATANELPGTVAGLAAYAAGVSGLILDAVQVPSPTFTGTLPDLRVCRPAPGENPTVVNPLQTSCPIDPATGRDIAWQWNYASTPSVEGKTLLNLYGPRSASGEVPMLLNEGAYNTRFTYGYTNPGLPRQPSEFRVIRNGQYQAIDVNNKLQKGDTLEFYGPTNANAPDKNLRLNRPPRQPQTWILSRQIAGANGQPTNIGVLPTVYLRVGDLGNTEVVAPRQSWLQRGVNWLANTANRAADLGAQAIEGIGNAGTAAQTWAARTAAEYNRNPGQAFDNAIMTVARPLAAAGDRVGTAASNLYDTVVGVPGQLGQKVSQDLSGVSAAVSDGLLAVSEAVNNGVISAQEGYDRLRQGITQAASQGWEQAKQKLSSGWSGLKNLFSGGSNASPSVAGQTQPVVNTVNNAGVPPAVVADANGGQTVLDPYANPNVNVMPDNNAAGNQASLNVQSPLEGTPESSLEDVSVISTDGGSAMDIEEDFYVVDADGDGLSDVSIIEAPADPYDGAPATGWGQDSGLLNILDNMSSSQLIAGQAK</sequence>
<feature type="region of interest" description="Disordered" evidence="1">
    <location>
        <begin position="221"/>
        <end position="258"/>
    </location>
</feature>
<dbReference type="EMBL" id="JAQGDS010000001">
    <property type="protein sequence ID" value="KAJ6264526.1"/>
    <property type="molecule type" value="Genomic_DNA"/>
</dbReference>
<evidence type="ECO:0000313" key="3">
    <source>
        <dbReference type="Proteomes" id="UP001221413"/>
    </source>
</evidence>
<protein>
    <submittedName>
        <fullName evidence="2">Uncharacterized protein</fullName>
    </submittedName>
</protein>
<evidence type="ECO:0000256" key="1">
    <source>
        <dbReference type="SAM" id="MobiDB-lite"/>
    </source>
</evidence>